<reference evidence="2" key="1">
    <citation type="journal article" date="2020" name="Nature">
        <title>Giant virus diversity and host interactions through global metagenomics.</title>
        <authorList>
            <person name="Schulz F."/>
            <person name="Roux S."/>
            <person name="Paez-Espino D."/>
            <person name="Jungbluth S."/>
            <person name="Walsh D.A."/>
            <person name="Denef V.J."/>
            <person name="McMahon K.D."/>
            <person name="Konstantinidis K.T."/>
            <person name="Eloe-Fadrosh E.A."/>
            <person name="Kyrpides N.C."/>
            <person name="Woyke T."/>
        </authorList>
    </citation>
    <scope>NUCLEOTIDE SEQUENCE</scope>
    <source>
        <strain evidence="2">GVMAG-M-3300023184-18</strain>
    </source>
</reference>
<dbReference type="AlphaFoldDB" id="A0A6C0I1Z1"/>
<dbReference type="EMBL" id="MN740079">
    <property type="protein sequence ID" value="QHT87021.1"/>
    <property type="molecule type" value="Genomic_DNA"/>
</dbReference>
<feature type="region of interest" description="Disordered" evidence="1">
    <location>
        <begin position="176"/>
        <end position="208"/>
    </location>
</feature>
<name>A0A6C0I1Z1_9ZZZZ</name>
<organism evidence="2">
    <name type="scientific">viral metagenome</name>
    <dbReference type="NCBI Taxonomy" id="1070528"/>
    <lineage>
        <taxon>unclassified sequences</taxon>
        <taxon>metagenomes</taxon>
        <taxon>organismal metagenomes</taxon>
    </lineage>
</organism>
<accession>A0A6C0I1Z1</accession>
<evidence type="ECO:0000313" key="2">
    <source>
        <dbReference type="EMBL" id="QHT87021.1"/>
    </source>
</evidence>
<feature type="compositionally biased region" description="Basic residues" evidence="1">
    <location>
        <begin position="182"/>
        <end position="191"/>
    </location>
</feature>
<evidence type="ECO:0000256" key="1">
    <source>
        <dbReference type="SAM" id="MobiDB-lite"/>
    </source>
</evidence>
<sequence>MNISLNSVDDATLEYMVNVTQYEKYLRKNNIDYDTGFKRDLKFYRKRIISITKDLFKNEMKDVDVTLNGVFNMYMKACISHLKFEDQSETIQKCYVCMGIVAGEPTAQQQQQQQNCTCNNKLDALNAFELNKANELCFKPKEVKKLTLDNYVIKKSSSQKKEPVVFPQQFKFNPKDPSFKYKGLKKQKNKKDKLPTTTNEINSEETKI</sequence>
<protein>
    <submittedName>
        <fullName evidence="2">Uncharacterized protein</fullName>
    </submittedName>
</protein>
<proteinExistence type="predicted"/>